<proteinExistence type="predicted"/>
<keyword evidence="3" id="KW-0378">Hydrolase</keyword>
<geneLocation type="mitochondrion" evidence="3"/>
<keyword evidence="1" id="KW-0812">Transmembrane</keyword>
<organism evidence="3">
    <name type="scientific">Sclerotinia borealis</name>
    <dbReference type="NCBI Taxonomy" id="77105"/>
    <lineage>
        <taxon>Eukaryota</taxon>
        <taxon>Fungi</taxon>
        <taxon>Dikarya</taxon>
        <taxon>Ascomycota</taxon>
        <taxon>Pezizomycotina</taxon>
        <taxon>Leotiomycetes</taxon>
        <taxon>Helotiales</taxon>
        <taxon>Sclerotiniaceae</taxon>
        <taxon>Sclerotinia</taxon>
    </lineage>
</organism>
<gene>
    <name evidence="3" type="ORF">SBORM_0135</name>
</gene>
<dbReference type="PANTHER" id="PTHR36181">
    <property type="entry name" value="INTRON-ENCODED ENDONUCLEASE AI3-RELATED"/>
    <property type="match status" value="1"/>
</dbReference>
<dbReference type="Gene3D" id="3.10.28.10">
    <property type="entry name" value="Homing endonucleases"/>
    <property type="match status" value="1"/>
</dbReference>
<dbReference type="InterPro" id="IPR004860">
    <property type="entry name" value="LAGLIDADG_dom"/>
</dbReference>
<dbReference type="AlphaFoldDB" id="A0A088CRV5"/>
<evidence type="ECO:0000256" key="1">
    <source>
        <dbReference type="SAM" id="Phobius"/>
    </source>
</evidence>
<feature type="transmembrane region" description="Helical" evidence="1">
    <location>
        <begin position="166"/>
        <end position="184"/>
    </location>
</feature>
<keyword evidence="3" id="KW-0255">Endonuclease</keyword>
<dbReference type="PANTHER" id="PTHR36181:SF4">
    <property type="entry name" value="LAGLIDADG ENDONUCLEASE"/>
    <property type="match status" value="1"/>
</dbReference>
<dbReference type="Pfam" id="PF00961">
    <property type="entry name" value="LAGLIDADG_1"/>
    <property type="match status" value="1"/>
</dbReference>
<sequence>MNKGLPESLKVAFPDVIPHTIPLDVSSKIIRPNWVVGFTEAEGCFFVKIAYNKIKGKPSVKLGVQVTQHSRDTSLINSFTFSFNCGRVEKHLGASAVNFVVAKLSDITENVIPFFDKYPLIGSKAKDYKDFKTVAKLMRSKAHLTEEGLEEIAKIKSEMNFSREHLLSSFIFLPFFLPFFYKYFNYHVIIKF</sequence>
<accession>A0A088CRV5</accession>
<dbReference type="EMBL" id="KJ434027">
    <property type="protein sequence ID" value="AIJ56810.1"/>
    <property type="molecule type" value="Genomic_DNA"/>
</dbReference>
<dbReference type="InterPro" id="IPR027434">
    <property type="entry name" value="Homing_endonucl"/>
</dbReference>
<feature type="domain" description="Homing endonuclease LAGLIDADG" evidence="2">
    <location>
        <begin position="36"/>
        <end position="134"/>
    </location>
</feature>
<dbReference type="RefSeq" id="YP_009072382.1">
    <property type="nucleotide sequence ID" value="NC_025200.1"/>
</dbReference>
<name>A0A088CRV5_9HELO</name>
<dbReference type="GO" id="GO:0004519">
    <property type="term" value="F:endonuclease activity"/>
    <property type="evidence" value="ECO:0007669"/>
    <property type="project" value="UniProtKB-KW"/>
</dbReference>
<protein>
    <submittedName>
        <fullName evidence="3">LAGLIDADG endonuclease</fullName>
    </submittedName>
</protein>
<keyword evidence="1" id="KW-1133">Transmembrane helix</keyword>
<keyword evidence="3" id="KW-0540">Nuclease</keyword>
<evidence type="ECO:0000259" key="2">
    <source>
        <dbReference type="Pfam" id="PF00961"/>
    </source>
</evidence>
<dbReference type="SUPFAM" id="SSF55608">
    <property type="entry name" value="Homing endonucleases"/>
    <property type="match status" value="1"/>
</dbReference>
<evidence type="ECO:0000313" key="3">
    <source>
        <dbReference type="EMBL" id="AIJ56810.1"/>
    </source>
</evidence>
<dbReference type="FunFam" id="3.10.28.10:FF:000010">
    <property type="entry name" value="LAGLIDADG homing endonuclease I-LtrII"/>
    <property type="match status" value="1"/>
</dbReference>
<keyword evidence="3" id="KW-0496">Mitochondrion</keyword>
<dbReference type="GeneID" id="20498025"/>
<reference evidence="3" key="1">
    <citation type="journal article" date="2014" name="PLoS ONE">
        <title>The 203 kbp Mitochondrial Genome of the Phytopathogenic Fungus Sclerotinia borealis Reveals Multiple Invasions of Introns and Genomic Duplications.</title>
        <authorList>
            <person name="Mardanov A.V."/>
            <person name="Beletsky A.V."/>
            <person name="Kadnikov V.V."/>
            <person name="Ignatov A.N."/>
            <person name="Ravin N.V."/>
        </authorList>
    </citation>
    <scope>NUCLEOTIDE SEQUENCE</scope>
    <source>
        <strain evidence="3">F-4128</strain>
    </source>
</reference>
<dbReference type="InterPro" id="IPR051289">
    <property type="entry name" value="LAGLIDADG_Endonuclease"/>
</dbReference>
<keyword evidence="1" id="KW-0472">Membrane</keyword>
<dbReference type="GO" id="GO:0005739">
    <property type="term" value="C:mitochondrion"/>
    <property type="evidence" value="ECO:0007669"/>
    <property type="project" value="UniProtKB-ARBA"/>
</dbReference>